<comment type="caution">
    <text evidence="4">The sequence shown here is derived from an EMBL/GenBank/DDBJ whole genome shotgun (WGS) entry which is preliminary data.</text>
</comment>
<dbReference type="GO" id="GO:0007229">
    <property type="term" value="P:integrin-mediated signaling pathway"/>
    <property type="evidence" value="ECO:0007669"/>
    <property type="project" value="TreeGrafter"/>
</dbReference>
<sequence length="1256" mass="123514">MPGAPRFGTVSYTVGTTFNGVDLNENFGVSVASAGDVNNDGVPDLIVGADLDDVGGPNYGSARVISGANGATLHFLTGGAAEDFFGHSVAGAGDVDNDGFDDVIIGAWVADPNGQESGLARVYSGATGAILHTFTGNSAGDRLGVSVASAGDVNGDGRPDLIVGVYQEDNNGQNSGSALVYSGVDGALLHTFNGSVPAEMFGTSVASAGDVDGDGQADLIVGAPGDDVTATNAGAAYVYSGATGALLYTFNGASSGDNFGVSVAGAGDVNGDGRADLIVGANLDDNTGVNSGSARVISGATGATLYAVNGAGVGAQFGRSVAAAGDLDGDGCDDLIVGAPEDRATAGSARIISGATGGTIATFVGDDGDDNFGFSVSSADDLNGDGFDDLIVGADDDETNGLVSGSARTFLSQQTNLLDNAPAFTEHDPGVLLDGDVAIADAEFDFANSYAGGTLTLARVDGANVDDVFAGSGALSLANGQVLVSGVAIGDYTDVGGELVITFNAAATTVRANQVLRSITYVNASHTPPASAAIQITFSDNDPVQPQSVSGVITVALTAVEDLPLAFDDAVSAAEVGVLTGSVFADNGSGADGDFDGPPIAVGQVNGAIGAVGQPVLMASGAVLTVNADGTFTYDHGTLFNTLPGPLSGAANRTFSETFTYGLVTGQVATVTVTVVGEDGGLDILLGTAGADDMDGGAGDDQVRGSAGDDLLDGGDGIDVLVYAGSTSGVSVNLAAGRATNDGQGGADSVSNFENIAGSAFDDLLVASGAANRLAGGAGADTLIGLGGADVLIGGAGAANQLQGGDGDDQYFVTANDSVIELAAQGRDRVLTDRTTFTLGANVEELVYTGAAAFTGRGNGLDNFIAGAGGADSLSGGVGRDVLSGGAGVDRADYSTAAAGVVASLALGAASTDGDGSNDILIGLEDLRGSGFDDRLSGDAGANRLEGQGGGDVLVGRGGADILSGGGGIDTADYAAAAAGVTASLTAATASNDGDGAADILESIENLIGSAFDDLLIGHAQGNILTGGAGRDTLLGLDGADTLAGGQGVANQLFGGLGDDIYVLEAVGDTIFEAEGAGTDTARVAYNLLNLAANVENVVYTGTGGFTVVGNALANVLTGGAGLDTFTGGGGNDTLNGGGGRDIARMSGTAAQYYFADLGDGRLRIVDTVAGRDGIDILNDIEAVRFSDGTITEISALPAPALSFKSVAGPQVLPGVDDVFSFREESIPSRLLRPDRDGFGGHDGSMFQAHADDWLF</sequence>
<dbReference type="PRINTS" id="PR00313">
    <property type="entry name" value="CABNDNGRPT"/>
</dbReference>
<reference evidence="4 5" key="1">
    <citation type="submission" date="2020-08" db="EMBL/GenBank/DDBJ databases">
        <title>Genomic Encyclopedia of Type Strains, Phase IV (KMG-IV): sequencing the most valuable type-strain genomes for metagenomic binning, comparative biology and taxonomic classification.</title>
        <authorList>
            <person name="Goeker M."/>
        </authorList>
    </citation>
    <scope>NUCLEOTIDE SEQUENCE [LARGE SCALE GENOMIC DNA]</scope>
    <source>
        <strain evidence="4 5">DSM 23960</strain>
    </source>
</reference>
<dbReference type="InterPro" id="IPR011049">
    <property type="entry name" value="Serralysin-like_metalloprot_C"/>
</dbReference>
<dbReference type="InterPro" id="IPR028994">
    <property type="entry name" value="Integrin_alpha_N"/>
</dbReference>
<dbReference type="SMART" id="SM00191">
    <property type="entry name" value="Int_alpha"/>
    <property type="match status" value="7"/>
</dbReference>
<dbReference type="GO" id="GO:0009897">
    <property type="term" value="C:external side of plasma membrane"/>
    <property type="evidence" value="ECO:0007669"/>
    <property type="project" value="TreeGrafter"/>
</dbReference>
<dbReference type="InterPro" id="IPR013517">
    <property type="entry name" value="FG-GAP"/>
</dbReference>
<dbReference type="SUPFAM" id="SSF69318">
    <property type="entry name" value="Integrin alpha N-terminal domain"/>
    <property type="match status" value="2"/>
</dbReference>
<dbReference type="GO" id="GO:0007160">
    <property type="term" value="P:cell-matrix adhesion"/>
    <property type="evidence" value="ECO:0007669"/>
    <property type="project" value="TreeGrafter"/>
</dbReference>
<accession>A0A7W6JB70</accession>
<organism evidence="4 5">
    <name type="scientific">Brevundimonas lenta</name>
    <dbReference type="NCBI Taxonomy" id="424796"/>
    <lineage>
        <taxon>Bacteria</taxon>
        <taxon>Pseudomonadati</taxon>
        <taxon>Pseudomonadota</taxon>
        <taxon>Alphaproteobacteria</taxon>
        <taxon>Caulobacterales</taxon>
        <taxon>Caulobacteraceae</taxon>
        <taxon>Brevundimonas</taxon>
    </lineage>
</organism>
<evidence type="ECO:0000256" key="1">
    <source>
        <dbReference type="ARBA" id="ARBA00022729"/>
    </source>
</evidence>
<dbReference type="InterPro" id="IPR000413">
    <property type="entry name" value="Integrin_alpha"/>
</dbReference>
<dbReference type="PROSITE" id="PS00330">
    <property type="entry name" value="HEMOLYSIN_CALCIUM"/>
    <property type="match status" value="2"/>
</dbReference>
<name>A0A7W6JB70_9CAUL</name>
<dbReference type="GO" id="GO:0005178">
    <property type="term" value="F:integrin binding"/>
    <property type="evidence" value="ECO:0007669"/>
    <property type="project" value="TreeGrafter"/>
</dbReference>
<dbReference type="Proteomes" id="UP000529946">
    <property type="component" value="Unassembled WGS sequence"/>
</dbReference>
<dbReference type="InterPro" id="IPR018511">
    <property type="entry name" value="Hemolysin-typ_Ca-bd_CS"/>
</dbReference>
<dbReference type="EMBL" id="JACIDM010000001">
    <property type="protein sequence ID" value="MBB4081896.1"/>
    <property type="molecule type" value="Genomic_DNA"/>
</dbReference>
<proteinExistence type="predicted"/>
<dbReference type="Gene3D" id="2.130.10.130">
    <property type="entry name" value="Integrin alpha, N-terminal"/>
    <property type="match status" value="4"/>
</dbReference>
<dbReference type="Pfam" id="PF00353">
    <property type="entry name" value="HemolysinCabind"/>
    <property type="match status" value="6"/>
</dbReference>
<evidence type="ECO:0000256" key="2">
    <source>
        <dbReference type="ARBA" id="ARBA00022737"/>
    </source>
</evidence>
<keyword evidence="5" id="KW-1185">Reference proteome</keyword>
<keyword evidence="1" id="KW-0732">Signal</keyword>
<dbReference type="GO" id="GO:0008305">
    <property type="term" value="C:integrin complex"/>
    <property type="evidence" value="ECO:0007669"/>
    <property type="project" value="InterPro"/>
</dbReference>
<dbReference type="PANTHER" id="PTHR23220">
    <property type="entry name" value="INTEGRIN ALPHA"/>
    <property type="match status" value="1"/>
</dbReference>
<dbReference type="InterPro" id="IPR001343">
    <property type="entry name" value="Hemolysn_Ca-bd"/>
</dbReference>
<keyword evidence="2" id="KW-0677">Repeat</keyword>
<dbReference type="InterPro" id="IPR013519">
    <property type="entry name" value="Int_alpha_beta-p"/>
</dbReference>
<dbReference type="GO" id="GO:0033627">
    <property type="term" value="P:cell adhesion mediated by integrin"/>
    <property type="evidence" value="ECO:0007669"/>
    <property type="project" value="TreeGrafter"/>
</dbReference>
<evidence type="ECO:0000313" key="5">
    <source>
        <dbReference type="Proteomes" id="UP000529946"/>
    </source>
</evidence>
<evidence type="ECO:0000256" key="3">
    <source>
        <dbReference type="ARBA" id="ARBA00023180"/>
    </source>
</evidence>
<gene>
    <name evidence="4" type="ORF">GGR12_000735</name>
</gene>
<dbReference type="Pfam" id="PF01839">
    <property type="entry name" value="FG-GAP"/>
    <property type="match status" value="6"/>
</dbReference>
<dbReference type="AlphaFoldDB" id="A0A7W6JB70"/>
<keyword evidence="3" id="KW-0325">Glycoprotein</keyword>
<dbReference type="PROSITE" id="PS51470">
    <property type="entry name" value="FG_GAP"/>
    <property type="match status" value="5"/>
</dbReference>
<dbReference type="SUPFAM" id="SSF51120">
    <property type="entry name" value="beta-Roll"/>
    <property type="match status" value="4"/>
</dbReference>
<dbReference type="GO" id="GO:0005509">
    <property type="term" value="F:calcium ion binding"/>
    <property type="evidence" value="ECO:0007669"/>
    <property type="project" value="InterPro"/>
</dbReference>
<dbReference type="GO" id="GO:0098609">
    <property type="term" value="P:cell-cell adhesion"/>
    <property type="evidence" value="ECO:0007669"/>
    <property type="project" value="TreeGrafter"/>
</dbReference>
<evidence type="ECO:0000313" key="4">
    <source>
        <dbReference type="EMBL" id="MBB4081896.1"/>
    </source>
</evidence>
<dbReference type="PANTHER" id="PTHR23220:SF133">
    <property type="entry name" value="INTEGRIN ALPHA-PS2"/>
    <property type="match status" value="1"/>
</dbReference>
<dbReference type="Gene3D" id="2.150.10.10">
    <property type="entry name" value="Serralysin-like metalloprotease, C-terminal"/>
    <property type="match status" value="5"/>
</dbReference>
<dbReference type="RefSeq" id="WP_183203020.1">
    <property type="nucleotide sequence ID" value="NZ_BAAAER010000004.1"/>
</dbReference>
<dbReference type="PRINTS" id="PR01185">
    <property type="entry name" value="INTEGRINA"/>
</dbReference>
<protein>
    <submittedName>
        <fullName evidence="4">Ca2+-binding RTX toxin-like protein</fullName>
    </submittedName>
</protein>